<dbReference type="InterPro" id="IPR003481">
    <property type="entry name" value="FliD_N"/>
</dbReference>
<keyword evidence="8" id="KW-0969">Cilium</keyword>
<dbReference type="InterPro" id="IPR040026">
    <property type="entry name" value="FliD"/>
</dbReference>
<evidence type="ECO:0000256" key="5">
    <source>
        <dbReference type="RuleBase" id="RU362066"/>
    </source>
</evidence>
<dbReference type="Proteomes" id="UP001293718">
    <property type="component" value="Unassembled WGS sequence"/>
</dbReference>
<dbReference type="Pfam" id="PF02465">
    <property type="entry name" value="FliD_N"/>
    <property type="match status" value="1"/>
</dbReference>
<reference evidence="8 9" key="1">
    <citation type="submission" date="2023-11" db="EMBL/GenBank/DDBJ databases">
        <title>Draft genome of Azohydromonas lata strain H1 (DSM1123), a polyhydroxyalkanoate producer.</title>
        <authorList>
            <person name="Traversa D."/>
            <person name="D'Addabbo P."/>
            <person name="Pazzani C."/>
            <person name="Manzari C."/>
            <person name="Chiara M."/>
            <person name="Scrascia M."/>
        </authorList>
    </citation>
    <scope>NUCLEOTIDE SEQUENCE [LARGE SCALE GENOMIC DNA]</scope>
    <source>
        <strain evidence="8 9">H1</strain>
    </source>
</reference>
<keyword evidence="8" id="KW-0282">Flagellum</keyword>
<dbReference type="PANTHER" id="PTHR30288">
    <property type="entry name" value="FLAGELLAR CAP/ASSEMBLY PROTEIN FLID"/>
    <property type="match status" value="1"/>
</dbReference>
<keyword evidence="9" id="KW-1185">Reference proteome</keyword>
<evidence type="ECO:0000313" key="9">
    <source>
        <dbReference type="Proteomes" id="UP001293718"/>
    </source>
</evidence>
<comment type="function">
    <text evidence="5">Required for morphogenesis and for the elongation of the flagellar filament by facilitating polymerization of the flagellin monomers at the tip of growing filament. Forms a capping structure, which prevents flagellin subunits (transported through the central channel of the flagellum) from leaking out without polymerization at the distal end.</text>
</comment>
<feature type="domain" description="Flagellar hook-associated protein 2 C-terminal" evidence="7">
    <location>
        <begin position="232"/>
        <end position="458"/>
    </location>
</feature>
<feature type="domain" description="Flagellar hook-associated protein 2 N-terminal" evidence="6">
    <location>
        <begin position="11"/>
        <end position="108"/>
    </location>
</feature>
<evidence type="ECO:0000256" key="2">
    <source>
        <dbReference type="ARBA" id="ARBA00011255"/>
    </source>
</evidence>
<evidence type="ECO:0000259" key="7">
    <source>
        <dbReference type="Pfam" id="PF07195"/>
    </source>
</evidence>
<keyword evidence="8" id="KW-0966">Cell projection</keyword>
<comment type="subunit">
    <text evidence="2 5">Homopentamer.</text>
</comment>
<dbReference type="PANTHER" id="PTHR30288:SF0">
    <property type="entry name" value="FLAGELLAR HOOK-ASSOCIATED PROTEIN 2"/>
    <property type="match status" value="1"/>
</dbReference>
<name>A0ABU5IDR7_9BURK</name>
<sequence length="474" mass="49418">MATLSSTGIGSGLNVSSILSQLEAVERKPIDNLQTAAKSIDSQISAYGKIQSLMSTLRDSAAALASTSLWKQGTATPSDTTVMSATATSGGLAAGDYAVSVSQIARAQTLYSRALSSSAAVVGAGSLTIQLMSGYSPPTPKDGSTAVQLDFSDPNTTLEQVRDRINGADLGVNASLIRDATGAARLALTAKNSGTQNQISITGTDGLAGFSYPPSDTSDVTNPDRVREGQSAQDAKLTINGVPVTASSNQIADALPGVTLNLTKETTTPITLSVKNDNAAQEKAVQDFVTAYNALNTQLVNQTKYDDATKTAGTLQGDSAALSIRSQMRSLLHETNGASSVFSSLQAIGLSTQTDGTIKVDSTKLKKALEQPAEVAKLFSSTDSDVKGNNGLGVRFRELLGGITGSGGLLTSRTEGLQSKLKRNQDEQARLEDRVNANMLRLQKQYQALDSKMSSLNSLSTYITQQVTAMNNSG</sequence>
<comment type="similarity">
    <text evidence="1 5">Belongs to the FliD family.</text>
</comment>
<keyword evidence="5" id="KW-0964">Secreted</keyword>
<evidence type="ECO:0000256" key="4">
    <source>
        <dbReference type="ARBA" id="ARBA00023143"/>
    </source>
</evidence>
<evidence type="ECO:0000313" key="8">
    <source>
        <dbReference type="EMBL" id="MDZ5457241.1"/>
    </source>
</evidence>
<proteinExistence type="inferred from homology"/>
<gene>
    <name evidence="8" type="primary">fliD</name>
    <name evidence="8" type="ORF">SM757_11735</name>
</gene>
<organism evidence="8 9">
    <name type="scientific">Azohydromonas lata</name>
    <dbReference type="NCBI Taxonomy" id="45677"/>
    <lineage>
        <taxon>Bacteria</taxon>
        <taxon>Pseudomonadati</taxon>
        <taxon>Pseudomonadota</taxon>
        <taxon>Betaproteobacteria</taxon>
        <taxon>Burkholderiales</taxon>
        <taxon>Sphaerotilaceae</taxon>
        <taxon>Azohydromonas</taxon>
    </lineage>
</organism>
<dbReference type="RefSeq" id="WP_066332533.1">
    <property type="nucleotide sequence ID" value="NZ_JAXOJX010000016.1"/>
</dbReference>
<comment type="subcellular location">
    <subcellularLocation>
        <location evidence="5">Secreted</location>
    </subcellularLocation>
    <subcellularLocation>
        <location evidence="5">Bacterial flagellum</location>
    </subcellularLocation>
</comment>
<evidence type="ECO:0000259" key="6">
    <source>
        <dbReference type="Pfam" id="PF02465"/>
    </source>
</evidence>
<keyword evidence="3" id="KW-0175">Coiled coil</keyword>
<dbReference type="InterPro" id="IPR010809">
    <property type="entry name" value="FliD_C"/>
</dbReference>
<keyword evidence="4 5" id="KW-0975">Bacterial flagellum</keyword>
<comment type="caution">
    <text evidence="8">The sequence shown here is derived from an EMBL/GenBank/DDBJ whole genome shotgun (WGS) entry which is preliminary data.</text>
</comment>
<protein>
    <recommendedName>
        <fullName evidence="5">Flagellar hook-associated protein 2</fullName>
        <shortName evidence="5">HAP2</shortName>
    </recommendedName>
    <alternativeName>
        <fullName evidence="5">Flagellar cap protein</fullName>
    </alternativeName>
</protein>
<accession>A0ABU5IDR7</accession>
<evidence type="ECO:0000256" key="1">
    <source>
        <dbReference type="ARBA" id="ARBA00009764"/>
    </source>
</evidence>
<evidence type="ECO:0000256" key="3">
    <source>
        <dbReference type="ARBA" id="ARBA00023054"/>
    </source>
</evidence>
<dbReference type="Pfam" id="PF07195">
    <property type="entry name" value="FliD_C"/>
    <property type="match status" value="1"/>
</dbReference>
<dbReference type="EMBL" id="JAXOJX010000016">
    <property type="protein sequence ID" value="MDZ5457241.1"/>
    <property type="molecule type" value="Genomic_DNA"/>
</dbReference>